<comment type="caution">
    <text evidence="2">The sequence shown here is derived from an EMBL/GenBank/DDBJ whole genome shotgun (WGS) entry which is preliminary data.</text>
</comment>
<evidence type="ECO:0000313" key="3">
    <source>
        <dbReference type="Proteomes" id="UP001291926"/>
    </source>
</evidence>
<feature type="domain" description="F-box" evidence="1">
    <location>
        <begin position="193"/>
        <end position="240"/>
    </location>
</feature>
<dbReference type="InterPro" id="IPR036047">
    <property type="entry name" value="F-box-like_dom_sf"/>
</dbReference>
<dbReference type="InterPro" id="IPR050648">
    <property type="entry name" value="F-box_LRR-repeat"/>
</dbReference>
<gene>
    <name evidence="2" type="ORF">RD792_004574</name>
</gene>
<protein>
    <recommendedName>
        <fullName evidence="1">F-box domain-containing protein</fullName>
    </recommendedName>
</protein>
<accession>A0ABR0DIJ1</accession>
<dbReference type="InterPro" id="IPR001810">
    <property type="entry name" value="F-box_dom"/>
</dbReference>
<dbReference type="InterPro" id="IPR032675">
    <property type="entry name" value="LRR_dom_sf"/>
</dbReference>
<dbReference type="SUPFAM" id="SSF81383">
    <property type="entry name" value="F-box domain"/>
    <property type="match status" value="1"/>
</dbReference>
<dbReference type="Proteomes" id="UP001291926">
    <property type="component" value="Unassembled WGS sequence"/>
</dbReference>
<reference evidence="2 3" key="1">
    <citation type="journal article" date="2023" name="bioRxiv">
        <title>Genome report: Whole genome sequence and annotation of Penstemon davidsonii.</title>
        <authorList>
            <person name="Ostevik K.L."/>
            <person name="Alabady M."/>
            <person name="Zhang M."/>
            <person name="Rausher M.D."/>
        </authorList>
    </citation>
    <scope>NUCLEOTIDE SEQUENCE [LARGE SCALE GENOMIC DNA]</scope>
    <source>
        <strain evidence="2">DNT005</strain>
        <tissue evidence="2">Whole leaf</tissue>
    </source>
</reference>
<dbReference type="EMBL" id="JAYDYQ010001088">
    <property type="protein sequence ID" value="KAK4488785.1"/>
    <property type="molecule type" value="Genomic_DNA"/>
</dbReference>
<evidence type="ECO:0000259" key="1">
    <source>
        <dbReference type="PROSITE" id="PS50181"/>
    </source>
</evidence>
<dbReference type="PANTHER" id="PTHR13382:SF22">
    <property type="entry name" value="F-BOX PROTEIN SKIP14"/>
    <property type="match status" value="1"/>
</dbReference>
<name>A0ABR0DIJ1_9LAMI</name>
<dbReference type="SUPFAM" id="SSF52047">
    <property type="entry name" value="RNI-like"/>
    <property type="match status" value="1"/>
</dbReference>
<dbReference type="PROSITE" id="PS50181">
    <property type="entry name" value="FBOX"/>
    <property type="match status" value="1"/>
</dbReference>
<dbReference type="Gene3D" id="3.80.10.10">
    <property type="entry name" value="Ribonuclease Inhibitor"/>
    <property type="match status" value="1"/>
</dbReference>
<dbReference type="Pfam" id="PF12937">
    <property type="entry name" value="F-box-like"/>
    <property type="match status" value="1"/>
</dbReference>
<sequence>MALNYSRRPTYSFEDTFVSPMRVADGYLVEGVSEKNGEGYSTPCHASRGEADTWNFNFWRDRVDQCSLPESTSKDIVDLLPSDPFEMDIQTTFTAITGYYQGLLSGWNLFQNNALSFQHFQKLNLGQDHEKQHMSSHSFSNIIHYGEKLNAAGNASRYGVEKRDTGGALPPYDFRFQPSFSSELQTGERVEGDADFEGMPHEALFFALGYLGVKDLLSVERVCRSLCSTVHDDPLLWMSIHLNKTEITDDFLVQLARRAQGKLQCLSLVECSKVTGDGLRRVLETNPLLTKLCVPGCTNISIEGILNNVKMCNSNRDARGIKHLRIVGICGLTHEIFEQLKLLLGAAGSHQNQHFYHRENRYLPYDDDRAIDIEVCPRCENLRLVYDCPYESCKIKVKGSDEVCRGCIVCIPRCAQCGRCVANTEFMENFCLDLICSYCFKLPLEYKDMEEKKEGDPHEPVRF</sequence>
<keyword evidence="3" id="KW-1185">Reference proteome</keyword>
<organism evidence="2 3">
    <name type="scientific">Penstemon davidsonii</name>
    <dbReference type="NCBI Taxonomy" id="160366"/>
    <lineage>
        <taxon>Eukaryota</taxon>
        <taxon>Viridiplantae</taxon>
        <taxon>Streptophyta</taxon>
        <taxon>Embryophyta</taxon>
        <taxon>Tracheophyta</taxon>
        <taxon>Spermatophyta</taxon>
        <taxon>Magnoliopsida</taxon>
        <taxon>eudicotyledons</taxon>
        <taxon>Gunneridae</taxon>
        <taxon>Pentapetalae</taxon>
        <taxon>asterids</taxon>
        <taxon>lamiids</taxon>
        <taxon>Lamiales</taxon>
        <taxon>Plantaginaceae</taxon>
        <taxon>Cheloneae</taxon>
        <taxon>Penstemon</taxon>
    </lineage>
</organism>
<dbReference type="PANTHER" id="PTHR13382">
    <property type="entry name" value="MITOCHONDRIAL ATP SYNTHASE COUPLING FACTOR B"/>
    <property type="match status" value="1"/>
</dbReference>
<dbReference type="Gene3D" id="1.20.1280.50">
    <property type="match status" value="1"/>
</dbReference>
<proteinExistence type="predicted"/>
<evidence type="ECO:0000313" key="2">
    <source>
        <dbReference type="EMBL" id="KAK4488785.1"/>
    </source>
</evidence>